<name>A0A4Q0YU16_9GAMM</name>
<organism evidence="1 2">
    <name type="scientific">Veronia nyctiphanis</name>
    <dbReference type="NCBI Taxonomy" id="1278244"/>
    <lineage>
        <taxon>Bacteria</taxon>
        <taxon>Pseudomonadati</taxon>
        <taxon>Pseudomonadota</taxon>
        <taxon>Gammaproteobacteria</taxon>
        <taxon>Vibrionales</taxon>
        <taxon>Vibrionaceae</taxon>
        <taxon>Veronia</taxon>
    </lineage>
</organism>
<dbReference type="InterPro" id="IPR009778">
    <property type="entry name" value="ROF"/>
</dbReference>
<protein>
    <submittedName>
        <fullName evidence="1">Transcriptional regulator</fullName>
    </submittedName>
</protein>
<reference evidence="1 2" key="1">
    <citation type="submission" date="2017-10" db="EMBL/GenBank/DDBJ databases">
        <title>Nyctiphanis sp. nov., isolated from the stomach of the euphausiid Nyctiphanes simplex (Hansen, 1911) in the Gulf of California.</title>
        <authorList>
            <person name="Gomez-Gil B."/>
            <person name="Aguilar-Mendez M."/>
            <person name="Lopez-Cortes A."/>
            <person name="Gomez-Gutierrez J."/>
            <person name="Roque A."/>
            <person name="Lang E."/>
            <person name="Gonzalez-Castillo A."/>
        </authorList>
    </citation>
    <scope>NUCLEOTIDE SEQUENCE [LARGE SCALE GENOMIC DNA]</scope>
    <source>
        <strain evidence="1 2">CAIM 600</strain>
    </source>
</reference>
<dbReference type="OrthoDB" id="5344363at2"/>
<gene>
    <name evidence="1" type="ORF">CS022_04050</name>
</gene>
<dbReference type="Proteomes" id="UP000290287">
    <property type="component" value="Unassembled WGS sequence"/>
</dbReference>
<dbReference type="InterPro" id="IPR023534">
    <property type="entry name" value="Rof/RNase_P-like"/>
</dbReference>
<evidence type="ECO:0000313" key="2">
    <source>
        <dbReference type="Proteomes" id="UP000290287"/>
    </source>
</evidence>
<comment type="caution">
    <text evidence="1">The sequence shown here is derived from an EMBL/GenBank/DDBJ whole genome shotgun (WGS) entry which is preliminary data.</text>
</comment>
<proteinExistence type="predicted"/>
<dbReference type="EMBL" id="PEIB01000003">
    <property type="protein sequence ID" value="RXJ74243.1"/>
    <property type="molecule type" value="Genomic_DNA"/>
</dbReference>
<dbReference type="InterPro" id="IPR038626">
    <property type="entry name" value="Rof-like_sf"/>
</dbReference>
<sequence length="81" mass="9102">MINCDVHDIVEVACVYKIKVELSLSGGKQIIGVATDTKVTDEKREYMVINSGKQLVDIEMDSINKMKAVEVNPHFDEVEFT</sequence>
<dbReference type="RefSeq" id="WP_129121205.1">
    <property type="nucleotide sequence ID" value="NZ_PEIB01000003.1"/>
</dbReference>
<evidence type="ECO:0000313" key="1">
    <source>
        <dbReference type="EMBL" id="RXJ74243.1"/>
    </source>
</evidence>
<dbReference type="SUPFAM" id="SSF101744">
    <property type="entry name" value="Rof/RNase P subunit-like"/>
    <property type="match status" value="1"/>
</dbReference>
<dbReference type="Gene3D" id="2.30.30.400">
    <property type="entry name" value="Rof-like"/>
    <property type="match status" value="1"/>
</dbReference>
<dbReference type="Pfam" id="PF07073">
    <property type="entry name" value="ROF"/>
    <property type="match status" value="1"/>
</dbReference>
<keyword evidence="2" id="KW-1185">Reference proteome</keyword>
<dbReference type="AlphaFoldDB" id="A0A4Q0YU16"/>
<accession>A0A4Q0YU16</accession>